<dbReference type="AlphaFoldDB" id="A0A0P0WE52"/>
<evidence type="ECO:0000313" key="1">
    <source>
        <dbReference type="EMBL" id="BAS90735.1"/>
    </source>
</evidence>
<reference evidence="2" key="1">
    <citation type="journal article" date="2005" name="Nature">
        <title>The map-based sequence of the rice genome.</title>
        <authorList>
            <consortium name="International rice genome sequencing project (IRGSP)"/>
            <person name="Matsumoto T."/>
            <person name="Wu J."/>
            <person name="Kanamori H."/>
            <person name="Katayose Y."/>
            <person name="Fujisawa M."/>
            <person name="Namiki N."/>
            <person name="Mizuno H."/>
            <person name="Yamamoto K."/>
            <person name="Antonio B.A."/>
            <person name="Baba T."/>
            <person name="Sakata K."/>
            <person name="Nagamura Y."/>
            <person name="Aoki H."/>
            <person name="Arikawa K."/>
            <person name="Arita K."/>
            <person name="Bito T."/>
            <person name="Chiden Y."/>
            <person name="Fujitsuka N."/>
            <person name="Fukunaka R."/>
            <person name="Hamada M."/>
            <person name="Harada C."/>
            <person name="Hayashi A."/>
            <person name="Hijishita S."/>
            <person name="Honda M."/>
            <person name="Hosokawa S."/>
            <person name="Ichikawa Y."/>
            <person name="Idonuma A."/>
            <person name="Iijima M."/>
            <person name="Ikeda M."/>
            <person name="Ikeno M."/>
            <person name="Ito K."/>
            <person name="Ito S."/>
            <person name="Ito T."/>
            <person name="Ito Y."/>
            <person name="Ito Y."/>
            <person name="Iwabuchi A."/>
            <person name="Kamiya K."/>
            <person name="Karasawa W."/>
            <person name="Kurita K."/>
            <person name="Katagiri S."/>
            <person name="Kikuta A."/>
            <person name="Kobayashi H."/>
            <person name="Kobayashi N."/>
            <person name="Machita K."/>
            <person name="Maehara T."/>
            <person name="Masukawa M."/>
            <person name="Mizubayashi T."/>
            <person name="Mukai Y."/>
            <person name="Nagasaki H."/>
            <person name="Nagata Y."/>
            <person name="Naito S."/>
            <person name="Nakashima M."/>
            <person name="Nakama Y."/>
            <person name="Nakamichi Y."/>
            <person name="Nakamura M."/>
            <person name="Meguro A."/>
            <person name="Negishi M."/>
            <person name="Ohta I."/>
            <person name="Ohta T."/>
            <person name="Okamoto M."/>
            <person name="Ono N."/>
            <person name="Saji S."/>
            <person name="Sakaguchi M."/>
            <person name="Sakai K."/>
            <person name="Shibata M."/>
            <person name="Shimokawa T."/>
            <person name="Song J."/>
            <person name="Takazaki Y."/>
            <person name="Terasawa K."/>
            <person name="Tsugane M."/>
            <person name="Tsuji K."/>
            <person name="Ueda S."/>
            <person name="Waki K."/>
            <person name="Yamagata H."/>
            <person name="Yamamoto M."/>
            <person name="Yamamoto S."/>
            <person name="Yamane H."/>
            <person name="Yoshiki S."/>
            <person name="Yoshihara R."/>
            <person name="Yukawa K."/>
            <person name="Zhong H."/>
            <person name="Yano M."/>
            <person name="Yuan Q."/>
            <person name="Ouyang S."/>
            <person name="Liu J."/>
            <person name="Jones K.M."/>
            <person name="Gansberger K."/>
            <person name="Moffat K."/>
            <person name="Hill J."/>
            <person name="Bera J."/>
            <person name="Fadrosh D."/>
            <person name="Jin S."/>
            <person name="Johri S."/>
            <person name="Kim M."/>
            <person name="Overton L."/>
            <person name="Reardon M."/>
            <person name="Tsitrin T."/>
            <person name="Vuong H."/>
            <person name="Weaver B."/>
            <person name="Ciecko A."/>
            <person name="Tallon L."/>
            <person name="Jackson J."/>
            <person name="Pai G."/>
            <person name="Aken S.V."/>
            <person name="Utterback T."/>
            <person name="Reidmuller S."/>
            <person name="Feldblyum T."/>
            <person name="Hsiao J."/>
            <person name="Zismann V."/>
            <person name="Iobst S."/>
            <person name="de Vazeille A.R."/>
            <person name="Buell C.R."/>
            <person name="Ying K."/>
            <person name="Li Y."/>
            <person name="Lu T."/>
            <person name="Huang Y."/>
            <person name="Zhao Q."/>
            <person name="Feng Q."/>
            <person name="Zhang L."/>
            <person name="Zhu J."/>
            <person name="Weng Q."/>
            <person name="Mu J."/>
            <person name="Lu Y."/>
            <person name="Fan D."/>
            <person name="Liu Y."/>
            <person name="Guan J."/>
            <person name="Zhang Y."/>
            <person name="Yu S."/>
            <person name="Liu X."/>
            <person name="Zhang Y."/>
            <person name="Hong G."/>
            <person name="Han B."/>
            <person name="Choisne N."/>
            <person name="Demange N."/>
            <person name="Orjeda G."/>
            <person name="Samain S."/>
            <person name="Cattolico L."/>
            <person name="Pelletier E."/>
            <person name="Couloux A."/>
            <person name="Segurens B."/>
            <person name="Wincker P."/>
            <person name="D'Hont A."/>
            <person name="Scarpelli C."/>
            <person name="Weissenbach J."/>
            <person name="Salanoubat M."/>
            <person name="Quetier F."/>
            <person name="Yu Y."/>
            <person name="Kim H.R."/>
            <person name="Rambo T."/>
            <person name="Currie J."/>
            <person name="Collura K."/>
            <person name="Luo M."/>
            <person name="Yang T."/>
            <person name="Ammiraju J.S.S."/>
            <person name="Engler F."/>
            <person name="Soderlund C."/>
            <person name="Wing R.A."/>
            <person name="Palmer L.E."/>
            <person name="de la Bastide M."/>
            <person name="Spiegel L."/>
            <person name="Nascimento L."/>
            <person name="Zutavern T."/>
            <person name="O'Shaughnessy A."/>
            <person name="Dike S."/>
            <person name="Dedhia N."/>
            <person name="Preston R."/>
            <person name="Balija V."/>
            <person name="McCombie W.R."/>
            <person name="Chow T."/>
            <person name="Chen H."/>
            <person name="Chung M."/>
            <person name="Chen C."/>
            <person name="Shaw J."/>
            <person name="Wu H."/>
            <person name="Hsiao K."/>
            <person name="Chao Y."/>
            <person name="Chu M."/>
            <person name="Cheng C."/>
            <person name="Hour A."/>
            <person name="Lee P."/>
            <person name="Lin S."/>
            <person name="Lin Y."/>
            <person name="Liou J."/>
            <person name="Liu S."/>
            <person name="Hsing Y."/>
            <person name="Raghuvanshi S."/>
            <person name="Mohanty A."/>
            <person name="Bharti A.K."/>
            <person name="Gaur A."/>
            <person name="Gupta V."/>
            <person name="Kumar D."/>
            <person name="Ravi V."/>
            <person name="Vij S."/>
            <person name="Kapur A."/>
            <person name="Khurana P."/>
            <person name="Khurana P."/>
            <person name="Khurana J.P."/>
            <person name="Tyagi A.K."/>
            <person name="Gaikwad K."/>
            <person name="Singh A."/>
            <person name="Dalal V."/>
            <person name="Srivastava S."/>
            <person name="Dixit A."/>
            <person name="Pal A.K."/>
            <person name="Ghazi I.A."/>
            <person name="Yadav M."/>
            <person name="Pandit A."/>
            <person name="Bhargava A."/>
            <person name="Sureshbabu K."/>
            <person name="Batra K."/>
            <person name="Sharma T.R."/>
            <person name="Mohapatra T."/>
            <person name="Singh N.K."/>
            <person name="Messing J."/>
            <person name="Nelson A.B."/>
            <person name="Fuks G."/>
            <person name="Kavchok S."/>
            <person name="Keizer G."/>
            <person name="Linton E."/>
            <person name="Llaca V."/>
            <person name="Song R."/>
            <person name="Tanyolac B."/>
            <person name="Young S."/>
            <person name="Ho-Il K."/>
            <person name="Hahn J.H."/>
            <person name="Sangsakoo G."/>
            <person name="Vanavichit A."/>
            <person name="de Mattos Luiz.A.T."/>
            <person name="Zimmer P.D."/>
            <person name="Malone G."/>
            <person name="Dellagostin O."/>
            <person name="de Oliveira A.C."/>
            <person name="Bevan M."/>
            <person name="Bancroft I."/>
            <person name="Minx P."/>
            <person name="Cordum H."/>
            <person name="Wilson R."/>
            <person name="Cheng Z."/>
            <person name="Jin W."/>
            <person name="Jiang J."/>
            <person name="Leong S.A."/>
            <person name="Iwama H."/>
            <person name="Gojobori T."/>
            <person name="Itoh T."/>
            <person name="Niimura Y."/>
            <person name="Fujii Y."/>
            <person name="Habara T."/>
            <person name="Sakai H."/>
            <person name="Sato Y."/>
            <person name="Wilson G."/>
            <person name="Kumar K."/>
            <person name="McCouch S."/>
            <person name="Juretic N."/>
            <person name="Hoen D."/>
            <person name="Wright S."/>
            <person name="Bruskiewich R."/>
            <person name="Bureau T."/>
            <person name="Miyao A."/>
            <person name="Hirochika H."/>
            <person name="Nishikawa T."/>
            <person name="Kadowaki K."/>
            <person name="Sugiura M."/>
            <person name="Burr B."/>
            <person name="Sasaki T."/>
        </authorList>
    </citation>
    <scope>NUCLEOTIDE SEQUENCE [LARGE SCALE GENOMIC DNA]</scope>
    <source>
        <strain evidence="2">cv. Nipponbare</strain>
    </source>
</reference>
<dbReference type="EMBL" id="AP014960">
    <property type="protein sequence ID" value="BAS90735.1"/>
    <property type="molecule type" value="Genomic_DNA"/>
</dbReference>
<evidence type="ECO:0000313" key="2">
    <source>
        <dbReference type="Proteomes" id="UP000059680"/>
    </source>
</evidence>
<dbReference type="PaxDb" id="39947-A0A0P0WE52"/>
<reference evidence="1 2" key="3">
    <citation type="journal article" date="2013" name="Rice">
        <title>Improvement of the Oryza sativa Nipponbare reference genome using next generation sequence and optical map data.</title>
        <authorList>
            <person name="Kawahara Y."/>
            <person name="de la Bastide M."/>
            <person name="Hamilton J.P."/>
            <person name="Kanamori H."/>
            <person name="McCombie W.R."/>
            <person name="Ouyang S."/>
            <person name="Schwartz D.C."/>
            <person name="Tanaka T."/>
            <person name="Wu J."/>
            <person name="Zhou S."/>
            <person name="Childs K.L."/>
            <person name="Davidson R.M."/>
            <person name="Lin H."/>
            <person name="Quesada-Ocampo L."/>
            <person name="Vaillancourt B."/>
            <person name="Sakai H."/>
            <person name="Lee S.S."/>
            <person name="Kim J."/>
            <person name="Numa H."/>
            <person name="Itoh T."/>
            <person name="Buell C.R."/>
            <person name="Matsumoto T."/>
        </authorList>
    </citation>
    <scope>NUCLEOTIDE SEQUENCE [LARGE SCALE GENOMIC DNA]</scope>
    <source>
        <strain evidence="2">cv. Nipponbare</strain>
    </source>
</reference>
<organism evidence="1 2">
    <name type="scientific">Oryza sativa subsp. japonica</name>
    <name type="common">Rice</name>
    <dbReference type="NCBI Taxonomy" id="39947"/>
    <lineage>
        <taxon>Eukaryota</taxon>
        <taxon>Viridiplantae</taxon>
        <taxon>Streptophyta</taxon>
        <taxon>Embryophyta</taxon>
        <taxon>Tracheophyta</taxon>
        <taxon>Spermatophyta</taxon>
        <taxon>Magnoliopsida</taxon>
        <taxon>Liliopsida</taxon>
        <taxon>Poales</taxon>
        <taxon>Poaceae</taxon>
        <taxon>BOP clade</taxon>
        <taxon>Oryzoideae</taxon>
        <taxon>Oryzeae</taxon>
        <taxon>Oryzinae</taxon>
        <taxon>Oryza</taxon>
        <taxon>Oryza sativa</taxon>
    </lineage>
</organism>
<gene>
    <name evidence="1" type="ordered locus">Os04g0589650</name>
    <name evidence="1" type="ORF">OSNPB_040589650</name>
</gene>
<dbReference type="InParanoid" id="A0A0P0WE52"/>
<dbReference type="Gramene" id="Os04t0589650-00">
    <property type="protein sequence ID" value="Os04t0589650-00"/>
    <property type="gene ID" value="Os04g0589650"/>
</dbReference>
<proteinExistence type="predicted"/>
<dbReference type="Proteomes" id="UP000059680">
    <property type="component" value="Chromosome 4"/>
</dbReference>
<name>A0A0P0WE52_ORYSJ</name>
<accession>A0A0P0WE52</accession>
<protein>
    <submittedName>
        <fullName evidence="1">Os04g0589650 protein</fullName>
    </submittedName>
</protein>
<keyword evidence="2" id="KW-1185">Reference proteome</keyword>
<sequence>MQLQVYMRPWLPEEQYRNIFTFGVYNTQRQLERSSFLSEVEQDVTNLTCSETPSLAANLLSSSRYSTFSLRRLSYPP</sequence>
<reference evidence="1 2" key="2">
    <citation type="journal article" date="2013" name="Plant Cell Physiol.">
        <title>Rice Annotation Project Database (RAP-DB): an integrative and interactive database for rice genomics.</title>
        <authorList>
            <person name="Sakai H."/>
            <person name="Lee S.S."/>
            <person name="Tanaka T."/>
            <person name="Numa H."/>
            <person name="Kim J."/>
            <person name="Kawahara Y."/>
            <person name="Wakimoto H."/>
            <person name="Yang C.C."/>
            <person name="Iwamoto M."/>
            <person name="Abe T."/>
            <person name="Yamada Y."/>
            <person name="Muto A."/>
            <person name="Inokuchi H."/>
            <person name="Ikemura T."/>
            <person name="Matsumoto T."/>
            <person name="Sasaki T."/>
            <person name="Itoh T."/>
        </authorList>
    </citation>
    <scope>NUCLEOTIDE SEQUENCE [LARGE SCALE GENOMIC DNA]</scope>
    <source>
        <strain evidence="2">cv. Nipponbare</strain>
    </source>
</reference>